<keyword evidence="1" id="KW-1133">Transmembrane helix</keyword>
<reference evidence="2 3" key="1">
    <citation type="submission" date="2020-07" db="EMBL/GenBank/DDBJ databases">
        <title>Comparative genomics of pyrophilous fungi reveals a link between fire events and developmental genes.</title>
        <authorList>
            <consortium name="DOE Joint Genome Institute"/>
            <person name="Steindorff A.S."/>
            <person name="Carver A."/>
            <person name="Calhoun S."/>
            <person name="Stillman K."/>
            <person name="Liu H."/>
            <person name="Lipzen A."/>
            <person name="Pangilinan J."/>
            <person name="Labutti K."/>
            <person name="Bruns T.D."/>
            <person name="Grigoriev I.V."/>
        </authorList>
    </citation>
    <scope>NUCLEOTIDE SEQUENCE [LARGE SCALE GENOMIC DNA]</scope>
    <source>
        <strain evidence="2 3">CBS 144469</strain>
    </source>
</reference>
<sequence>MQYGTSLPQGPTDTEEDLCVLLDLGAHGDLEMGDSSTRKTQSTEAQEWWHGCPTPFPPPIGAYMAQGRHCDYYVFVQPVSPSCSSRMPSTFLHAVACPRFGRATLVVAVSEERWGLERRKEDHLFGVYDVCGCSEDTQCLGWKWADAPGWTIVRMLLLGVVLGAWMTTLTTLTVLCLDPRVK</sequence>
<keyword evidence="3" id="KW-1185">Reference proteome</keyword>
<keyword evidence="1" id="KW-0472">Membrane</keyword>
<gene>
    <name evidence="2" type="ORF">DFP72DRAFT_846404</name>
</gene>
<dbReference type="Proteomes" id="UP000521943">
    <property type="component" value="Unassembled WGS sequence"/>
</dbReference>
<name>A0A8H6I189_9AGAR</name>
<proteinExistence type="predicted"/>
<organism evidence="2 3">
    <name type="scientific">Ephemerocybe angulata</name>
    <dbReference type="NCBI Taxonomy" id="980116"/>
    <lineage>
        <taxon>Eukaryota</taxon>
        <taxon>Fungi</taxon>
        <taxon>Dikarya</taxon>
        <taxon>Basidiomycota</taxon>
        <taxon>Agaricomycotina</taxon>
        <taxon>Agaricomycetes</taxon>
        <taxon>Agaricomycetidae</taxon>
        <taxon>Agaricales</taxon>
        <taxon>Agaricineae</taxon>
        <taxon>Psathyrellaceae</taxon>
        <taxon>Ephemerocybe</taxon>
    </lineage>
</organism>
<keyword evidence="1" id="KW-0812">Transmembrane</keyword>
<evidence type="ECO:0000256" key="1">
    <source>
        <dbReference type="SAM" id="Phobius"/>
    </source>
</evidence>
<evidence type="ECO:0000313" key="3">
    <source>
        <dbReference type="Proteomes" id="UP000521943"/>
    </source>
</evidence>
<accession>A0A8H6I189</accession>
<feature type="transmembrane region" description="Helical" evidence="1">
    <location>
        <begin position="155"/>
        <end position="177"/>
    </location>
</feature>
<dbReference type="EMBL" id="JACGCI010000024">
    <property type="protein sequence ID" value="KAF6757048.1"/>
    <property type="molecule type" value="Genomic_DNA"/>
</dbReference>
<protein>
    <submittedName>
        <fullName evidence="2">Uncharacterized protein</fullName>
    </submittedName>
</protein>
<dbReference type="AlphaFoldDB" id="A0A8H6I189"/>
<comment type="caution">
    <text evidence="2">The sequence shown here is derived from an EMBL/GenBank/DDBJ whole genome shotgun (WGS) entry which is preliminary data.</text>
</comment>
<evidence type="ECO:0000313" key="2">
    <source>
        <dbReference type="EMBL" id="KAF6757048.1"/>
    </source>
</evidence>